<comment type="similarity">
    <text evidence="2">Belongs to the peptidase S16 family.</text>
</comment>
<evidence type="ECO:0000313" key="5">
    <source>
        <dbReference type="EMBL" id="MBB4023458.1"/>
    </source>
</evidence>
<evidence type="ECO:0000256" key="2">
    <source>
        <dbReference type="PROSITE-ProRule" id="PRU01122"/>
    </source>
</evidence>
<dbReference type="InterPro" id="IPR008269">
    <property type="entry name" value="Lon_proteolytic"/>
</dbReference>
<feature type="active site" evidence="2">
    <location>
        <position position="663"/>
    </location>
</feature>
<dbReference type="InterPro" id="IPR027417">
    <property type="entry name" value="P-loop_NTPase"/>
</dbReference>
<dbReference type="InterPro" id="IPR046843">
    <property type="entry name" value="LonB_AAA-LID"/>
</dbReference>
<keyword evidence="2" id="KW-0720">Serine protease</keyword>
<dbReference type="EMBL" id="JACIEQ010000005">
    <property type="protein sequence ID" value="MBB4023458.1"/>
    <property type="molecule type" value="Genomic_DNA"/>
</dbReference>
<evidence type="ECO:0000256" key="3">
    <source>
        <dbReference type="SAM" id="Coils"/>
    </source>
</evidence>
<keyword evidence="3" id="KW-0175">Coiled coil</keyword>
<dbReference type="InterPro" id="IPR027065">
    <property type="entry name" value="Lon_Prtase"/>
</dbReference>
<organism evidence="5 6">
    <name type="scientific">Actibacterium naphthalenivorans</name>
    <dbReference type="NCBI Taxonomy" id="1614693"/>
    <lineage>
        <taxon>Bacteria</taxon>
        <taxon>Pseudomonadati</taxon>
        <taxon>Pseudomonadota</taxon>
        <taxon>Alphaproteobacteria</taxon>
        <taxon>Rhodobacterales</taxon>
        <taxon>Roseobacteraceae</taxon>
        <taxon>Actibacterium</taxon>
    </lineage>
</organism>
<dbReference type="EC" id="3.4.21.53" evidence="2"/>
<dbReference type="RefSeq" id="WP_054539627.1">
    <property type="nucleotide sequence ID" value="NZ_JACIEQ010000005.1"/>
</dbReference>
<dbReference type="Pfam" id="PF20436">
    <property type="entry name" value="LonB_AAA-LID"/>
    <property type="match status" value="1"/>
</dbReference>
<accession>A0A840CJ15</accession>
<dbReference type="GO" id="GO:0030163">
    <property type="term" value="P:protein catabolic process"/>
    <property type="evidence" value="ECO:0007669"/>
    <property type="project" value="InterPro"/>
</dbReference>
<comment type="catalytic activity">
    <reaction evidence="2">
        <text>Hydrolysis of proteins in presence of ATP.</text>
        <dbReference type="EC" id="3.4.21.53"/>
    </reaction>
</comment>
<dbReference type="GO" id="GO:0004252">
    <property type="term" value="F:serine-type endopeptidase activity"/>
    <property type="evidence" value="ECO:0007669"/>
    <property type="project" value="UniProtKB-UniRule"/>
</dbReference>
<dbReference type="Gene3D" id="3.40.50.300">
    <property type="entry name" value="P-loop containing nucleotide triphosphate hydrolases"/>
    <property type="match status" value="2"/>
</dbReference>
<keyword evidence="1 2" id="KW-0645">Protease</keyword>
<dbReference type="GO" id="GO:0005524">
    <property type="term" value="F:ATP binding"/>
    <property type="evidence" value="ECO:0007669"/>
    <property type="project" value="InterPro"/>
</dbReference>
<evidence type="ECO:0000259" key="4">
    <source>
        <dbReference type="PROSITE" id="PS51786"/>
    </source>
</evidence>
<keyword evidence="6" id="KW-1185">Reference proteome</keyword>
<dbReference type="SUPFAM" id="SSF54211">
    <property type="entry name" value="Ribosomal protein S5 domain 2-like"/>
    <property type="match status" value="1"/>
</dbReference>
<sequence>MPHPPKPAALEPAALSAGFDKGAFAFDTTRDLPPLDGWLGQDRALDAIRMAAETRHSDFNLFVLGTPGSGRHDATREVLAPAAQKRAVPDDWVYVNNFDAPHKPRAMRLAPGMAQRLKHAMETLIDDLANDIPTLFESDDYQSRRHAIEQEFSEKHEAAMGALFERARGRDVAILRTPMGYAVAAMRDGAVISPDKFEKLPKARQQEIEKQVDQTRREMEEVMKELPRYQKASRARVEELNLALAEEGVDAAIAQAFHDLRGVEVIEKYIAGVRKDLIENPELFLIREDGPQAGAFPVATSRHFAKPQFRRYVVNPMVSHTADDPAGAPIVEESLPTLANLIGRVEHASQMGALFTDFTMIKPGALQRANGGYLILDARALLSEPFAWGALKRSLKTGKISIISAGEEMSLISTVSLEPDPIALDVRVILVGDRVLYYLLAAVDPDFATLFKLQADFNDAVPRTPEATDHYARLLGSIARKAGIRPLSAAGVARALLESTRIADDSERMTLNIDRISDILREADYWAGRTGQPAIRDVEIDQAVAAAEIRAGRVRELSHEAITRDILLIDTEDARVGQINALSVLELGGFRFGRPSRVTARVRVGTGKVVDIEREAELGGPLHSKGVMILSGFLATNFAPDIPMSLWASIVFEQSYGGVDGDSASAAELFALLSALSGVAIDQSFAVTGSVNQFGDIQAIGGVNEKIEGFFDICAARGLTGRQGVLIPHANIQHLALRQRVVDAVAEGAFRIIPIRTVAQGLTLLTDRPAGQRLPDGLYEGDSINRLAEDRLRAFAEARKGFIATPRQGNSDGGEA</sequence>
<name>A0A840CJ15_9RHOB</name>
<dbReference type="Gene3D" id="3.30.230.10">
    <property type="match status" value="1"/>
</dbReference>
<dbReference type="InterPro" id="IPR041699">
    <property type="entry name" value="AAA_32"/>
</dbReference>
<gene>
    <name evidence="5" type="ORF">GGR17_003287</name>
</gene>
<feature type="coiled-coil region" evidence="3">
    <location>
        <begin position="205"/>
        <end position="232"/>
    </location>
</feature>
<evidence type="ECO:0000313" key="6">
    <source>
        <dbReference type="Proteomes" id="UP000585681"/>
    </source>
</evidence>
<dbReference type="Gene3D" id="1.10.8.60">
    <property type="match status" value="1"/>
</dbReference>
<protein>
    <recommendedName>
        <fullName evidence="2">endopeptidase La</fullName>
        <ecNumber evidence="2">3.4.21.53</ecNumber>
    </recommendedName>
</protein>
<feature type="active site" evidence="2">
    <location>
        <position position="706"/>
    </location>
</feature>
<dbReference type="Proteomes" id="UP000585681">
    <property type="component" value="Unassembled WGS sequence"/>
</dbReference>
<dbReference type="GO" id="GO:0006508">
    <property type="term" value="P:proteolysis"/>
    <property type="evidence" value="ECO:0007669"/>
    <property type="project" value="UniProtKB-KW"/>
</dbReference>
<evidence type="ECO:0000256" key="1">
    <source>
        <dbReference type="ARBA" id="ARBA00022670"/>
    </source>
</evidence>
<dbReference type="SUPFAM" id="SSF52540">
    <property type="entry name" value="P-loop containing nucleoside triphosphate hydrolases"/>
    <property type="match status" value="1"/>
</dbReference>
<dbReference type="Pfam" id="PF13654">
    <property type="entry name" value="AAA_32"/>
    <property type="match status" value="1"/>
</dbReference>
<dbReference type="PRINTS" id="PR00830">
    <property type="entry name" value="ENDOLAPTASE"/>
</dbReference>
<dbReference type="Pfam" id="PF05362">
    <property type="entry name" value="Lon_C"/>
    <property type="match status" value="1"/>
</dbReference>
<dbReference type="InterPro" id="IPR014721">
    <property type="entry name" value="Ribsml_uS5_D2-typ_fold_subgr"/>
</dbReference>
<dbReference type="Pfam" id="PF20437">
    <property type="entry name" value="LonC_helical"/>
    <property type="match status" value="1"/>
</dbReference>
<dbReference type="InterPro" id="IPR020568">
    <property type="entry name" value="Ribosomal_Su5_D2-typ_SF"/>
</dbReference>
<dbReference type="PANTHER" id="PTHR10046">
    <property type="entry name" value="ATP DEPENDENT LON PROTEASE FAMILY MEMBER"/>
    <property type="match status" value="1"/>
</dbReference>
<comment type="caution">
    <text evidence="5">The sequence shown here is derived from an EMBL/GenBank/DDBJ whole genome shotgun (WGS) entry which is preliminary data.</text>
</comment>
<reference evidence="5" key="1">
    <citation type="submission" date="2020-08" db="EMBL/GenBank/DDBJ databases">
        <title>Genomic Encyclopedia of Type Strains, Phase IV (KMG-IV): sequencing the most valuable type-strain genomes for metagenomic binning, comparative biology and taxonomic classification.</title>
        <authorList>
            <person name="Goeker M."/>
        </authorList>
    </citation>
    <scope>NUCLEOTIDE SEQUENCE [LARGE SCALE GENOMIC DNA]</scope>
    <source>
        <strain evidence="5">DSM 105040</strain>
    </source>
</reference>
<keyword evidence="2" id="KW-0378">Hydrolase</keyword>
<dbReference type="PROSITE" id="PS51786">
    <property type="entry name" value="LON_PROTEOLYTIC"/>
    <property type="match status" value="1"/>
</dbReference>
<proteinExistence type="inferred from homology"/>
<dbReference type="GO" id="GO:0004176">
    <property type="term" value="F:ATP-dependent peptidase activity"/>
    <property type="evidence" value="ECO:0007669"/>
    <property type="project" value="UniProtKB-UniRule"/>
</dbReference>
<dbReference type="AlphaFoldDB" id="A0A840CJ15"/>
<feature type="domain" description="Lon proteolytic" evidence="4">
    <location>
        <begin position="573"/>
        <end position="768"/>
    </location>
</feature>
<dbReference type="InterPro" id="IPR046844">
    <property type="entry name" value="Lon-like_helical"/>
</dbReference>